<evidence type="ECO:0000313" key="34">
    <source>
        <dbReference type="Ensembl" id="ENSVKKP00000028551.1"/>
    </source>
</evidence>
<dbReference type="GO" id="GO:0005794">
    <property type="term" value="C:Golgi apparatus"/>
    <property type="evidence" value="ECO:0007669"/>
    <property type="project" value="UniProtKB-SubCell"/>
</dbReference>
<dbReference type="OrthoDB" id="195015at2759"/>
<protein>
    <recommendedName>
        <fullName evidence="11">Platelet glycoprotein 4</fullName>
    </recommendedName>
    <alternativeName>
        <fullName evidence="31">Glycoprotein IIIb</fullName>
    </alternativeName>
    <alternativeName>
        <fullName evidence="29">PAS IV</fullName>
    </alternativeName>
    <alternativeName>
        <fullName evidence="30">PAS-4</fullName>
    </alternativeName>
    <alternativeName>
        <fullName evidence="28">Platelet glycoprotein IV</fullName>
    </alternativeName>
</protein>
<evidence type="ECO:0000256" key="30">
    <source>
        <dbReference type="ARBA" id="ARBA00032188"/>
    </source>
</evidence>
<evidence type="ECO:0000256" key="31">
    <source>
        <dbReference type="ARBA" id="ARBA00032780"/>
    </source>
</evidence>
<evidence type="ECO:0000256" key="22">
    <source>
        <dbReference type="ARBA" id="ARBA00023139"/>
    </source>
</evidence>
<evidence type="ECO:0000256" key="28">
    <source>
        <dbReference type="ARBA" id="ARBA00029966"/>
    </source>
</evidence>
<evidence type="ECO:0000256" key="25">
    <source>
        <dbReference type="ARBA" id="ARBA00023180"/>
    </source>
</evidence>
<evidence type="ECO:0000256" key="14">
    <source>
        <dbReference type="ARBA" id="ARBA00022499"/>
    </source>
</evidence>
<keyword evidence="35" id="KW-1185">Reference proteome</keyword>
<dbReference type="AlphaFoldDB" id="A0A8D2Q9F4"/>
<keyword evidence="21 33" id="KW-0472">Membrane</keyword>
<evidence type="ECO:0000256" key="20">
    <source>
        <dbReference type="ARBA" id="ARBA00023055"/>
    </source>
</evidence>
<evidence type="ECO:0000256" key="26">
    <source>
        <dbReference type="ARBA" id="ARBA00023288"/>
    </source>
</evidence>
<evidence type="ECO:0000256" key="11">
    <source>
        <dbReference type="ARBA" id="ARBA00020772"/>
    </source>
</evidence>
<dbReference type="GO" id="GO:0150094">
    <property type="term" value="P:amyloid-beta clearance by cellular catabolic process"/>
    <property type="evidence" value="ECO:0007669"/>
    <property type="project" value="TreeGrafter"/>
</dbReference>
<comment type="catalytic activity">
    <reaction evidence="3">
        <text>hexadecanoate(out) = hexadecanoate(in)</text>
        <dbReference type="Rhea" id="RHEA:45256"/>
        <dbReference type="ChEBI" id="CHEBI:7896"/>
    </reaction>
    <physiologicalReaction direction="left-to-right" evidence="3">
        <dbReference type="Rhea" id="RHEA:45257"/>
    </physiologicalReaction>
</comment>
<comment type="catalytic activity">
    <reaction evidence="4">
        <text>tetradecanoate(out) = tetradecanoate(in)</text>
        <dbReference type="Rhea" id="RHEA:45252"/>
        <dbReference type="ChEBI" id="CHEBI:30807"/>
    </reaction>
    <physiologicalReaction direction="left-to-right" evidence="4">
        <dbReference type="Rhea" id="RHEA:45253"/>
    </physiologicalReaction>
</comment>
<dbReference type="Pfam" id="PF01130">
    <property type="entry name" value="CD36"/>
    <property type="match status" value="1"/>
</dbReference>
<dbReference type="GO" id="GO:0005901">
    <property type="term" value="C:caveola"/>
    <property type="evidence" value="ECO:0007669"/>
    <property type="project" value="TreeGrafter"/>
</dbReference>
<evidence type="ECO:0000256" key="32">
    <source>
        <dbReference type="PIRSR" id="PIRSR605428-52"/>
    </source>
</evidence>
<evidence type="ECO:0000256" key="29">
    <source>
        <dbReference type="ARBA" id="ARBA00031821"/>
    </source>
</evidence>
<evidence type="ECO:0000313" key="35">
    <source>
        <dbReference type="Proteomes" id="UP000694545"/>
    </source>
</evidence>
<keyword evidence="12" id="KW-0813">Transport</keyword>
<dbReference type="GO" id="GO:0044539">
    <property type="term" value="P:long-chain fatty acid import into cell"/>
    <property type="evidence" value="ECO:0007669"/>
    <property type="project" value="TreeGrafter"/>
</dbReference>
<evidence type="ECO:0000256" key="21">
    <source>
        <dbReference type="ARBA" id="ARBA00023136"/>
    </source>
</evidence>
<accession>A0A8D2Q9F4</accession>
<dbReference type="GO" id="GO:0016324">
    <property type="term" value="C:apical plasma membrane"/>
    <property type="evidence" value="ECO:0007669"/>
    <property type="project" value="UniProtKB-SubCell"/>
</dbReference>
<evidence type="ECO:0000256" key="9">
    <source>
        <dbReference type="ARBA" id="ARBA00004651"/>
    </source>
</evidence>
<comment type="catalytic activity">
    <reaction evidence="27">
        <text>tetracosanoate(out) = tetracosanoate(in)</text>
        <dbReference type="Rhea" id="RHEA:45260"/>
        <dbReference type="ChEBI" id="CHEBI:31014"/>
    </reaction>
    <physiologicalReaction direction="left-to-right" evidence="27">
        <dbReference type="Rhea" id="RHEA:45261"/>
    </physiologicalReaction>
</comment>
<dbReference type="GO" id="GO:0005041">
    <property type="term" value="F:low-density lipoprotein particle receptor activity"/>
    <property type="evidence" value="ECO:0007669"/>
    <property type="project" value="TreeGrafter"/>
</dbReference>
<dbReference type="OMA" id="AFQNWLV"/>
<dbReference type="InterPro" id="IPR005428">
    <property type="entry name" value="CD36/SCARB1/SNMP1"/>
</dbReference>
<evidence type="ECO:0000256" key="19">
    <source>
        <dbReference type="ARBA" id="ARBA00023034"/>
    </source>
</evidence>
<keyword evidence="23 32" id="KW-1015">Disulfide bond</keyword>
<dbReference type="CTD" id="948"/>
<gene>
    <name evidence="34" type="primary">CD36</name>
</gene>
<keyword evidence="14" id="KW-1017">Isopeptide bond</keyword>
<evidence type="ECO:0000256" key="18">
    <source>
        <dbReference type="ARBA" id="ARBA00022989"/>
    </source>
</evidence>
<keyword evidence="22" id="KW-0564">Palmitate</keyword>
<reference evidence="34" key="2">
    <citation type="submission" date="2025-09" db="UniProtKB">
        <authorList>
            <consortium name="Ensembl"/>
        </authorList>
    </citation>
    <scope>IDENTIFICATION</scope>
</reference>
<comment type="catalytic activity">
    <reaction evidence="5">
        <text>butanoate(out) = butanoate(in)</text>
        <dbReference type="Rhea" id="RHEA:45248"/>
        <dbReference type="ChEBI" id="CHEBI:17968"/>
    </reaction>
    <physiologicalReaction direction="left-to-right" evidence="5">
        <dbReference type="Rhea" id="RHEA:45249"/>
    </physiologicalReaction>
</comment>
<comment type="similarity">
    <text evidence="10">Belongs to the CD36 family.</text>
</comment>
<dbReference type="GO" id="GO:0042953">
    <property type="term" value="P:lipoprotein transport"/>
    <property type="evidence" value="ECO:0007669"/>
    <property type="project" value="TreeGrafter"/>
</dbReference>
<organism evidence="34 35">
    <name type="scientific">Varanus komodoensis</name>
    <name type="common">Komodo dragon</name>
    <dbReference type="NCBI Taxonomy" id="61221"/>
    <lineage>
        <taxon>Eukaryota</taxon>
        <taxon>Metazoa</taxon>
        <taxon>Chordata</taxon>
        <taxon>Craniata</taxon>
        <taxon>Vertebrata</taxon>
        <taxon>Euteleostomi</taxon>
        <taxon>Lepidosauria</taxon>
        <taxon>Squamata</taxon>
        <taxon>Bifurcata</taxon>
        <taxon>Unidentata</taxon>
        <taxon>Episquamata</taxon>
        <taxon>Toxicofera</taxon>
        <taxon>Anguimorpha</taxon>
        <taxon>Paleoanguimorpha</taxon>
        <taxon>Varanoidea</taxon>
        <taxon>Varanidae</taxon>
        <taxon>Varanus</taxon>
    </lineage>
</organism>
<evidence type="ECO:0000256" key="13">
    <source>
        <dbReference type="ARBA" id="ARBA00022475"/>
    </source>
</evidence>
<keyword evidence="15 33" id="KW-0812">Transmembrane</keyword>
<evidence type="ECO:0000256" key="33">
    <source>
        <dbReference type="SAM" id="Phobius"/>
    </source>
</evidence>
<keyword evidence="13" id="KW-1003">Cell membrane</keyword>
<evidence type="ECO:0000256" key="17">
    <source>
        <dbReference type="ARBA" id="ARBA00022889"/>
    </source>
</evidence>
<dbReference type="PANTHER" id="PTHR11923">
    <property type="entry name" value="SCAVENGER RECEPTOR CLASS B TYPE-1 SR-B1"/>
    <property type="match status" value="1"/>
</dbReference>
<keyword evidence="26" id="KW-0449">Lipoprotein</keyword>
<comment type="subcellular location">
    <subcellularLocation>
        <location evidence="6">Apical cell membrane</location>
    </subcellularLocation>
    <subcellularLocation>
        <location evidence="9">Cell membrane</location>
        <topology evidence="9">Multi-pass membrane protein</topology>
    </subcellularLocation>
    <subcellularLocation>
        <location evidence="8">Golgi apparatus</location>
    </subcellularLocation>
    <subcellularLocation>
        <location evidence="7">Membrane raft</location>
    </subcellularLocation>
</comment>
<dbReference type="Proteomes" id="UP000694545">
    <property type="component" value="Unplaced"/>
</dbReference>
<keyword evidence="20" id="KW-0445">Lipid transport</keyword>
<keyword evidence="25" id="KW-0325">Glycoprotein</keyword>
<dbReference type="GO" id="GO:0019915">
    <property type="term" value="P:lipid storage"/>
    <property type="evidence" value="ECO:0007669"/>
    <property type="project" value="TreeGrafter"/>
</dbReference>
<dbReference type="Ensembl" id="ENSVKKT00000029233.1">
    <property type="protein sequence ID" value="ENSVKKP00000028551.1"/>
    <property type="gene ID" value="ENSVKKG00000018461.1"/>
</dbReference>
<dbReference type="GO" id="GO:0030169">
    <property type="term" value="F:low-density lipoprotein particle binding"/>
    <property type="evidence" value="ECO:0007669"/>
    <property type="project" value="TreeGrafter"/>
</dbReference>
<dbReference type="PRINTS" id="PR01610">
    <property type="entry name" value="CD36ANTIGEN"/>
</dbReference>
<dbReference type="GO" id="GO:0034383">
    <property type="term" value="P:low-density lipoprotein particle clearance"/>
    <property type="evidence" value="ECO:0007669"/>
    <property type="project" value="TreeGrafter"/>
</dbReference>
<evidence type="ECO:0000256" key="6">
    <source>
        <dbReference type="ARBA" id="ARBA00004221"/>
    </source>
</evidence>
<dbReference type="GO" id="GO:0007155">
    <property type="term" value="P:cell adhesion"/>
    <property type="evidence" value="ECO:0007669"/>
    <property type="project" value="UniProtKB-KW"/>
</dbReference>
<proteinExistence type="inferred from homology"/>
<dbReference type="PANTHER" id="PTHR11923:SF12">
    <property type="entry name" value="PLATELET GLYCOPROTEIN 4"/>
    <property type="match status" value="1"/>
</dbReference>
<evidence type="ECO:0000256" key="16">
    <source>
        <dbReference type="ARBA" id="ARBA00022843"/>
    </source>
</evidence>
<reference evidence="34" key="1">
    <citation type="submission" date="2025-08" db="UniProtKB">
        <authorList>
            <consortium name="Ensembl"/>
        </authorList>
    </citation>
    <scope>IDENTIFICATION</scope>
</reference>
<comment type="catalytic activity">
    <reaction evidence="1">
        <text>(9Z,12Z)-octadecadienoate(out) = (9Z,12Z)-octadecadienoate(in)</text>
        <dbReference type="Rhea" id="RHEA:45264"/>
        <dbReference type="ChEBI" id="CHEBI:30245"/>
    </reaction>
    <physiologicalReaction direction="left-to-right" evidence="1">
        <dbReference type="Rhea" id="RHEA:45265"/>
    </physiologicalReaction>
</comment>
<evidence type="ECO:0000256" key="23">
    <source>
        <dbReference type="ARBA" id="ARBA00023157"/>
    </source>
</evidence>
<comment type="catalytic activity">
    <reaction evidence="2">
        <text>(9Z)-octadecenoate(out) = (9Z)-octadecenoate(in)</text>
        <dbReference type="Rhea" id="RHEA:33655"/>
        <dbReference type="ChEBI" id="CHEBI:30823"/>
    </reaction>
    <physiologicalReaction direction="left-to-right" evidence="2">
        <dbReference type="Rhea" id="RHEA:33656"/>
    </physiologicalReaction>
</comment>
<feature type="disulfide bond" evidence="32">
    <location>
        <begin position="272"/>
        <end position="333"/>
    </location>
</feature>
<keyword evidence="18 33" id="KW-1133">Transmembrane helix</keyword>
<evidence type="ECO:0000256" key="2">
    <source>
        <dbReference type="ARBA" id="ARBA00000626"/>
    </source>
</evidence>
<evidence type="ECO:0000256" key="15">
    <source>
        <dbReference type="ARBA" id="ARBA00022692"/>
    </source>
</evidence>
<evidence type="ECO:0000256" key="24">
    <source>
        <dbReference type="ARBA" id="ARBA00023170"/>
    </source>
</evidence>
<keyword evidence="24" id="KW-0675">Receptor</keyword>
<dbReference type="PRINTS" id="PR01609">
    <property type="entry name" value="CD36FAMILY"/>
</dbReference>
<evidence type="ECO:0000256" key="10">
    <source>
        <dbReference type="ARBA" id="ARBA00010532"/>
    </source>
</evidence>
<feature type="transmembrane region" description="Helical" evidence="33">
    <location>
        <begin position="7"/>
        <end position="29"/>
    </location>
</feature>
<feature type="disulfide bond" evidence="32">
    <location>
        <begin position="313"/>
        <end position="322"/>
    </location>
</feature>
<dbReference type="RefSeq" id="XP_044279081.1">
    <property type="nucleotide sequence ID" value="XM_044423146.1"/>
</dbReference>
<name>A0A8D2Q9F4_VARKO</name>
<evidence type="ECO:0000256" key="7">
    <source>
        <dbReference type="ARBA" id="ARBA00004285"/>
    </source>
</evidence>
<dbReference type="GeneID" id="123019944"/>
<dbReference type="GO" id="GO:0006898">
    <property type="term" value="P:receptor-mediated endocytosis"/>
    <property type="evidence" value="ECO:0007669"/>
    <property type="project" value="TreeGrafter"/>
</dbReference>
<dbReference type="GO" id="GO:0009986">
    <property type="term" value="C:cell surface"/>
    <property type="evidence" value="ECO:0007669"/>
    <property type="project" value="TreeGrafter"/>
</dbReference>
<dbReference type="InterPro" id="IPR002159">
    <property type="entry name" value="CD36_fam"/>
</dbReference>
<sequence length="472" mass="52696">MGCNQNCGLLTGAVIGAVVAILGGVLIPVGNYLVTKTVKKEVVIEDGTTAYQNWVVPGSAVYRQFWFFDVQNPDAVIKNGSQPVLEQKGPYTYRVRYLAKENITEHPDFTISYMQPNIVHFMPSMSIGTEDDNFTFVNLAVVAAPALYPTPLVQALMNMFVVSSKSKLLQTRSVKEILWGYKDPFLASIPKKDVPTTVGVFLPYNETFDGPYRVFTGKEDTEKTAIIQSYKNKSTVPYWDQYCNMVNGTDGASFPPFLNKEQVLYFFSSDICRSIYGLFDSEQVVKDITLYRFIVPPAAFASPREVPENICFCTEREISRDCTSAGALDISSCKAGKPVYITLPHFLYASEDVTSGVEGLSPNLQEHMTYLDVEPTTGFTLQFAKRLQVNLLVKPNSKITPLKKVQRPFLFPILWLNESAVISDEKAAFFRAKVTGKIKLLHLVEAVLIIVGSVMFLAFLVAFLICRTQKSK</sequence>
<evidence type="ECO:0000256" key="27">
    <source>
        <dbReference type="ARBA" id="ARBA00023949"/>
    </source>
</evidence>
<feature type="transmembrane region" description="Helical" evidence="33">
    <location>
        <begin position="440"/>
        <end position="466"/>
    </location>
</feature>
<keyword evidence="19" id="KW-0333">Golgi apparatus</keyword>
<evidence type="ECO:0000256" key="12">
    <source>
        <dbReference type="ARBA" id="ARBA00022448"/>
    </source>
</evidence>
<feature type="disulfide bond" evidence="32">
    <location>
        <begin position="243"/>
        <end position="311"/>
    </location>
</feature>
<dbReference type="GO" id="GO:0005044">
    <property type="term" value="F:scavenger receptor activity"/>
    <property type="evidence" value="ECO:0007669"/>
    <property type="project" value="TreeGrafter"/>
</dbReference>
<dbReference type="KEGG" id="vko:123019944"/>
<evidence type="ECO:0000256" key="4">
    <source>
        <dbReference type="ARBA" id="ARBA00000996"/>
    </source>
</evidence>
<evidence type="ECO:0000256" key="8">
    <source>
        <dbReference type="ARBA" id="ARBA00004555"/>
    </source>
</evidence>
<evidence type="ECO:0000256" key="3">
    <source>
        <dbReference type="ARBA" id="ARBA00000934"/>
    </source>
</evidence>
<keyword evidence="17" id="KW-0130">Cell adhesion</keyword>
<keyword evidence="16" id="KW-0832">Ubl conjugation</keyword>
<evidence type="ECO:0000256" key="1">
    <source>
        <dbReference type="ARBA" id="ARBA00000542"/>
    </source>
</evidence>
<evidence type="ECO:0000256" key="5">
    <source>
        <dbReference type="ARBA" id="ARBA00001892"/>
    </source>
</evidence>